<feature type="compositionally biased region" description="Polar residues" evidence="1">
    <location>
        <begin position="59"/>
        <end position="70"/>
    </location>
</feature>
<dbReference type="EMBL" id="OZ034820">
    <property type="protein sequence ID" value="CAL1402918.1"/>
    <property type="molecule type" value="Genomic_DNA"/>
</dbReference>
<evidence type="ECO:0000256" key="1">
    <source>
        <dbReference type="SAM" id="MobiDB-lite"/>
    </source>
</evidence>
<proteinExistence type="predicted"/>
<dbReference type="AlphaFoldDB" id="A0AAV2FX03"/>
<feature type="region of interest" description="Disordered" evidence="1">
    <location>
        <begin position="36"/>
        <end position="70"/>
    </location>
</feature>
<dbReference type="Proteomes" id="UP001497516">
    <property type="component" value="Chromosome 7"/>
</dbReference>
<feature type="compositionally biased region" description="Low complexity" evidence="1">
    <location>
        <begin position="36"/>
        <end position="50"/>
    </location>
</feature>
<protein>
    <submittedName>
        <fullName evidence="2">Uncharacterized protein</fullName>
    </submittedName>
</protein>
<name>A0AAV2FX03_9ROSI</name>
<organism evidence="2 3">
    <name type="scientific">Linum trigynum</name>
    <dbReference type="NCBI Taxonomy" id="586398"/>
    <lineage>
        <taxon>Eukaryota</taxon>
        <taxon>Viridiplantae</taxon>
        <taxon>Streptophyta</taxon>
        <taxon>Embryophyta</taxon>
        <taxon>Tracheophyta</taxon>
        <taxon>Spermatophyta</taxon>
        <taxon>Magnoliopsida</taxon>
        <taxon>eudicotyledons</taxon>
        <taxon>Gunneridae</taxon>
        <taxon>Pentapetalae</taxon>
        <taxon>rosids</taxon>
        <taxon>fabids</taxon>
        <taxon>Malpighiales</taxon>
        <taxon>Linaceae</taxon>
        <taxon>Linum</taxon>
    </lineage>
</organism>
<gene>
    <name evidence="2" type="ORF">LTRI10_LOCUS42884</name>
</gene>
<evidence type="ECO:0000313" key="3">
    <source>
        <dbReference type="Proteomes" id="UP001497516"/>
    </source>
</evidence>
<sequence>MQFYTKRTTTIHRWSPLSTGSCCLIILQVCPFSSNGSSSSLINGTTSSSLHAKEESYGRDNSTSAEKTKD</sequence>
<keyword evidence="3" id="KW-1185">Reference proteome</keyword>
<evidence type="ECO:0000313" key="2">
    <source>
        <dbReference type="EMBL" id="CAL1402918.1"/>
    </source>
</evidence>
<accession>A0AAV2FX03</accession>
<reference evidence="2 3" key="1">
    <citation type="submission" date="2024-04" db="EMBL/GenBank/DDBJ databases">
        <authorList>
            <person name="Fracassetti M."/>
        </authorList>
    </citation>
    <scope>NUCLEOTIDE SEQUENCE [LARGE SCALE GENOMIC DNA]</scope>
</reference>